<comment type="caution">
    <text evidence="1">The sequence shown here is derived from an EMBL/GenBank/DDBJ whole genome shotgun (WGS) entry which is preliminary data.</text>
</comment>
<organism evidence="1 2">
    <name type="scientific">Trifolium medium</name>
    <dbReference type="NCBI Taxonomy" id="97028"/>
    <lineage>
        <taxon>Eukaryota</taxon>
        <taxon>Viridiplantae</taxon>
        <taxon>Streptophyta</taxon>
        <taxon>Embryophyta</taxon>
        <taxon>Tracheophyta</taxon>
        <taxon>Spermatophyta</taxon>
        <taxon>Magnoliopsida</taxon>
        <taxon>eudicotyledons</taxon>
        <taxon>Gunneridae</taxon>
        <taxon>Pentapetalae</taxon>
        <taxon>rosids</taxon>
        <taxon>fabids</taxon>
        <taxon>Fabales</taxon>
        <taxon>Fabaceae</taxon>
        <taxon>Papilionoideae</taxon>
        <taxon>50 kb inversion clade</taxon>
        <taxon>NPAAA clade</taxon>
        <taxon>Hologalegina</taxon>
        <taxon>IRL clade</taxon>
        <taxon>Trifolieae</taxon>
        <taxon>Trifolium</taxon>
    </lineage>
</organism>
<dbReference type="AlphaFoldDB" id="A0A392UK46"/>
<proteinExistence type="predicted"/>
<reference evidence="1 2" key="1">
    <citation type="journal article" date="2018" name="Front. Plant Sci.">
        <title>Red Clover (Trifolium pratense) and Zigzag Clover (T. medium) - A Picture of Genomic Similarities and Differences.</title>
        <authorList>
            <person name="Dluhosova J."/>
            <person name="Istvanek J."/>
            <person name="Nedelnik J."/>
            <person name="Repkova J."/>
        </authorList>
    </citation>
    <scope>NUCLEOTIDE SEQUENCE [LARGE SCALE GENOMIC DNA]</scope>
    <source>
        <strain evidence="2">cv. 10/8</strain>
        <tissue evidence="1">Leaf</tissue>
    </source>
</reference>
<evidence type="ECO:0000313" key="1">
    <source>
        <dbReference type="EMBL" id="MCI73127.1"/>
    </source>
</evidence>
<evidence type="ECO:0000313" key="2">
    <source>
        <dbReference type="Proteomes" id="UP000265520"/>
    </source>
</evidence>
<accession>A0A392UK46</accession>
<dbReference type="EMBL" id="LXQA010831811">
    <property type="protein sequence ID" value="MCI73127.1"/>
    <property type="molecule type" value="Genomic_DNA"/>
</dbReference>
<keyword evidence="2" id="KW-1185">Reference proteome</keyword>
<name>A0A392UK46_9FABA</name>
<sequence>LPPCVNQEAVDEHPAAVADGLCWRVEDVDACQKIDDDWIAVIGRTLQHTV</sequence>
<feature type="non-terminal residue" evidence="1">
    <location>
        <position position="1"/>
    </location>
</feature>
<feature type="non-terminal residue" evidence="1">
    <location>
        <position position="50"/>
    </location>
</feature>
<dbReference type="Proteomes" id="UP000265520">
    <property type="component" value="Unassembled WGS sequence"/>
</dbReference>
<protein>
    <submittedName>
        <fullName evidence="1">Uncharacterized protein</fullName>
    </submittedName>
</protein>